<dbReference type="RefSeq" id="XP_026622068.1">
    <property type="nucleotide sequence ID" value="XM_026769548.1"/>
</dbReference>
<keyword evidence="2" id="KW-0521">NADP</keyword>
<keyword evidence="5" id="KW-1185">Reference proteome</keyword>
<dbReference type="InterPro" id="IPR036291">
    <property type="entry name" value="NAD(P)-bd_dom_sf"/>
</dbReference>
<feature type="domain" description="NmrA-like" evidence="3">
    <location>
        <begin position="10"/>
        <end position="240"/>
    </location>
</feature>
<evidence type="ECO:0000259" key="3">
    <source>
        <dbReference type="Pfam" id="PF05368"/>
    </source>
</evidence>
<dbReference type="PANTHER" id="PTHR42748:SF11">
    <property type="entry name" value="NMRA-LIKE DOMAIN-CONTAINING PROTEIN"/>
    <property type="match status" value="1"/>
</dbReference>
<name>A0A3F3PRV5_9EURO</name>
<dbReference type="Gene3D" id="3.40.50.720">
    <property type="entry name" value="NAD(P)-binding Rossmann-like Domain"/>
    <property type="match status" value="1"/>
</dbReference>
<dbReference type="SUPFAM" id="SSF51735">
    <property type="entry name" value="NAD(P)-binding Rossmann-fold domains"/>
    <property type="match status" value="1"/>
</dbReference>
<dbReference type="GeneID" id="38137904"/>
<evidence type="ECO:0000313" key="5">
    <source>
        <dbReference type="Proteomes" id="UP000253729"/>
    </source>
</evidence>
<dbReference type="STRING" id="1341132.A0A3F3PRV5"/>
<accession>A0A3F3PRV5</accession>
<organism evidence="4 5">
    <name type="scientific">Aspergillus welwitschiae</name>
    <dbReference type="NCBI Taxonomy" id="1341132"/>
    <lineage>
        <taxon>Eukaryota</taxon>
        <taxon>Fungi</taxon>
        <taxon>Dikarya</taxon>
        <taxon>Ascomycota</taxon>
        <taxon>Pezizomycotina</taxon>
        <taxon>Eurotiomycetes</taxon>
        <taxon>Eurotiomycetidae</taxon>
        <taxon>Eurotiales</taxon>
        <taxon>Aspergillaceae</taxon>
        <taxon>Aspergillus</taxon>
        <taxon>Aspergillus subgen. Circumdati</taxon>
    </lineage>
</organism>
<proteinExistence type="inferred from homology"/>
<dbReference type="InterPro" id="IPR008030">
    <property type="entry name" value="NmrA-like"/>
</dbReference>
<comment type="similarity">
    <text evidence="1">Belongs to the NmrA-type oxidoreductase family.</text>
</comment>
<dbReference type="AlphaFoldDB" id="A0A3F3PRV5"/>
<dbReference type="InterPro" id="IPR051164">
    <property type="entry name" value="NmrA-like_oxidored"/>
</dbReference>
<evidence type="ECO:0000313" key="4">
    <source>
        <dbReference type="EMBL" id="RDH29046.1"/>
    </source>
</evidence>
<dbReference type="Proteomes" id="UP000253729">
    <property type="component" value="Unassembled WGS sequence"/>
</dbReference>
<protein>
    <recommendedName>
        <fullName evidence="3">NmrA-like domain-containing protein</fullName>
    </recommendedName>
</protein>
<sequence>MDPTRIPLRTLVAFGVTGQQGGSLVYYVRKDHSSLYHIQAVTRDPSKQSAQNLKFNNVEVLQADGHDTASLRRVMHGAYMAFAMTLPKFDSEDARVREIAQGRAIADAAFEKGVGLIIFNPSTSEVVLYMYDLPIRSIFYSPGWFMQSFNRHLAPRQNADGTWSIVNIVTPQTSLPLINQFEETGKFLAPVLVGPKKFAGQTLSSAERFYSYQGIVQSMSNVWGVTVDYHVVSKEEFTRNVGLYSERG</sequence>
<dbReference type="Pfam" id="PF05368">
    <property type="entry name" value="NmrA"/>
    <property type="match status" value="1"/>
</dbReference>
<evidence type="ECO:0000256" key="1">
    <source>
        <dbReference type="ARBA" id="ARBA00006328"/>
    </source>
</evidence>
<evidence type="ECO:0000256" key="2">
    <source>
        <dbReference type="ARBA" id="ARBA00022857"/>
    </source>
</evidence>
<dbReference type="EMBL" id="KZ852071">
    <property type="protein sequence ID" value="RDH29046.1"/>
    <property type="molecule type" value="Genomic_DNA"/>
</dbReference>
<gene>
    <name evidence="4" type="ORF">BDQ94DRAFT_162448</name>
</gene>
<reference evidence="4 5" key="1">
    <citation type="submission" date="2018-07" db="EMBL/GenBank/DDBJ databases">
        <title>The genomes of Aspergillus section Nigri reveals drivers in fungal speciation.</title>
        <authorList>
            <consortium name="DOE Joint Genome Institute"/>
            <person name="Vesth T.C."/>
            <person name="Nybo J."/>
            <person name="Theobald S."/>
            <person name="Brandl J."/>
            <person name="Frisvad J.C."/>
            <person name="Nielsen K.F."/>
            <person name="Lyhne E.K."/>
            <person name="Kogle M.E."/>
            <person name="Kuo A."/>
            <person name="Riley R."/>
            <person name="Clum A."/>
            <person name="Nolan M."/>
            <person name="Lipzen A."/>
            <person name="Salamov A."/>
            <person name="Henrissat B."/>
            <person name="Wiebenga A."/>
            <person name="De vries R.P."/>
            <person name="Grigoriev I.V."/>
            <person name="Mortensen U.H."/>
            <person name="Andersen M.R."/>
            <person name="Baker S.E."/>
        </authorList>
    </citation>
    <scope>NUCLEOTIDE SEQUENCE [LARGE SCALE GENOMIC DNA]</scope>
    <source>
        <strain evidence="4 5">CBS 139.54b</strain>
    </source>
</reference>
<dbReference type="PANTHER" id="PTHR42748">
    <property type="entry name" value="NITROGEN METABOLITE REPRESSION PROTEIN NMRA FAMILY MEMBER"/>
    <property type="match status" value="1"/>
</dbReference>
<dbReference type="GO" id="GO:0005634">
    <property type="term" value="C:nucleus"/>
    <property type="evidence" value="ECO:0007669"/>
    <property type="project" value="TreeGrafter"/>
</dbReference>
<dbReference type="Gene3D" id="3.90.25.10">
    <property type="entry name" value="UDP-galactose 4-epimerase, domain 1"/>
    <property type="match status" value="1"/>
</dbReference>